<dbReference type="Proteomes" id="UP000578352">
    <property type="component" value="Unassembled WGS sequence"/>
</dbReference>
<dbReference type="InterPro" id="IPR051450">
    <property type="entry name" value="Gfo/Idh/MocA_Oxidoreductases"/>
</dbReference>
<dbReference type="AlphaFoldDB" id="A0A853D360"/>
<comment type="caution">
    <text evidence="4">The sequence shown here is derived from an EMBL/GenBank/DDBJ whole genome shotgun (WGS) entry which is preliminary data.</text>
</comment>
<dbReference type="Gene3D" id="3.40.50.720">
    <property type="entry name" value="NAD(P)-binding Rossmann-like Domain"/>
    <property type="match status" value="1"/>
</dbReference>
<organism evidence="4 5">
    <name type="scientific">Leifsonia shinshuensis</name>
    <dbReference type="NCBI Taxonomy" id="150026"/>
    <lineage>
        <taxon>Bacteria</taxon>
        <taxon>Bacillati</taxon>
        <taxon>Actinomycetota</taxon>
        <taxon>Actinomycetes</taxon>
        <taxon>Micrococcales</taxon>
        <taxon>Microbacteriaceae</taxon>
        <taxon>Leifsonia</taxon>
    </lineage>
</organism>
<name>A0A853D360_9MICO</name>
<dbReference type="SUPFAM" id="SSF51735">
    <property type="entry name" value="NAD(P)-binding Rossmann-fold domains"/>
    <property type="match status" value="1"/>
</dbReference>
<keyword evidence="1" id="KW-0520">NAD</keyword>
<feature type="domain" description="GFO/IDH/MocA-like oxidoreductase" evidence="3">
    <location>
        <begin position="148"/>
        <end position="258"/>
    </location>
</feature>
<proteinExistence type="predicted"/>
<dbReference type="InterPro" id="IPR055170">
    <property type="entry name" value="GFO_IDH_MocA-like_dom"/>
</dbReference>
<gene>
    <name evidence="4" type="ORF">HNR13_003737</name>
</gene>
<dbReference type="Gene3D" id="3.30.360.10">
    <property type="entry name" value="Dihydrodipicolinate Reductase, domain 2"/>
    <property type="match status" value="1"/>
</dbReference>
<dbReference type="InterPro" id="IPR036291">
    <property type="entry name" value="NAD(P)-bd_dom_sf"/>
</dbReference>
<dbReference type="RefSeq" id="WP_343063616.1">
    <property type="nucleotide sequence ID" value="NZ_BAABEH010000001.1"/>
</dbReference>
<protein>
    <submittedName>
        <fullName evidence="4">Putative dehydrogenase</fullName>
    </submittedName>
</protein>
<dbReference type="EMBL" id="JACCFL010000001">
    <property type="protein sequence ID" value="NYJ25450.1"/>
    <property type="molecule type" value="Genomic_DNA"/>
</dbReference>
<evidence type="ECO:0000313" key="5">
    <source>
        <dbReference type="Proteomes" id="UP000578352"/>
    </source>
</evidence>
<evidence type="ECO:0000313" key="4">
    <source>
        <dbReference type="EMBL" id="NYJ25450.1"/>
    </source>
</evidence>
<dbReference type="Pfam" id="PF22725">
    <property type="entry name" value="GFO_IDH_MocA_C3"/>
    <property type="match status" value="1"/>
</dbReference>
<dbReference type="PANTHER" id="PTHR43377:SF1">
    <property type="entry name" value="BILIVERDIN REDUCTASE A"/>
    <property type="match status" value="1"/>
</dbReference>
<dbReference type="GO" id="GO:0000166">
    <property type="term" value="F:nucleotide binding"/>
    <property type="evidence" value="ECO:0007669"/>
    <property type="project" value="InterPro"/>
</dbReference>
<evidence type="ECO:0000259" key="2">
    <source>
        <dbReference type="Pfam" id="PF01408"/>
    </source>
</evidence>
<dbReference type="Pfam" id="PF01408">
    <property type="entry name" value="GFO_IDH_MocA"/>
    <property type="match status" value="1"/>
</dbReference>
<sequence length="373" mass="40295">MTGALSESPEPLPVVLVGAGNMGRHWIRTIESTPEVRLVGIVDLDLDLAARVAQDEALDVAIGSSVSEVAARSGGAAVVNVTVPAAHRPVNEEALFAGLPVLCEKPIAPTLVDALQQAALAEVAGGLLMVSQSRRYFTELVRLRAIADRLGRVGAITTEFYKAPHFGGFRDRMEQPLLVDMAIHQFDMARYLLRADPVSVSCSSWNPAWSWYDGDASAAATFEFDDGARYSFTGSWCAPGRETSWNGAWRISAEHGTAVWDGDGVPEADGIDSLPEAPDGPEEIAGSLAEFVRSLRSGEVPQNEIHENIHSLAMVEAAVLSARTGERVDIAQLLELRYAEAVRTERRTDVRERLEQWGSVARLRLRGAAEVAS</sequence>
<dbReference type="SUPFAM" id="SSF55347">
    <property type="entry name" value="Glyceraldehyde-3-phosphate dehydrogenase-like, C-terminal domain"/>
    <property type="match status" value="1"/>
</dbReference>
<accession>A0A853D360</accession>
<dbReference type="PANTHER" id="PTHR43377">
    <property type="entry name" value="BILIVERDIN REDUCTASE A"/>
    <property type="match status" value="1"/>
</dbReference>
<dbReference type="InterPro" id="IPR000683">
    <property type="entry name" value="Gfo/Idh/MocA-like_OxRdtase_N"/>
</dbReference>
<feature type="domain" description="Gfo/Idh/MocA-like oxidoreductase N-terminal" evidence="2">
    <location>
        <begin position="14"/>
        <end position="130"/>
    </location>
</feature>
<evidence type="ECO:0000256" key="1">
    <source>
        <dbReference type="ARBA" id="ARBA00023027"/>
    </source>
</evidence>
<evidence type="ECO:0000259" key="3">
    <source>
        <dbReference type="Pfam" id="PF22725"/>
    </source>
</evidence>
<reference evidence="4 5" key="1">
    <citation type="submission" date="2020-07" db="EMBL/GenBank/DDBJ databases">
        <title>Sequencing the genomes of 1000 actinobacteria strains.</title>
        <authorList>
            <person name="Klenk H.-P."/>
        </authorList>
    </citation>
    <scope>NUCLEOTIDE SEQUENCE [LARGE SCALE GENOMIC DNA]</scope>
    <source>
        <strain evidence="4 5">DSM 15165</strain>
    </source>
</reference>